<dbReference type="SUPFAM" id="SSF47986">
    <property type="entry name" value="DEATH domain"/>
    <property type="match status" value="1"/>
</dbReference>
<evidence type="ECO:0000313" key="2">
    <source>
        <dbReference type="EMBL" id="CAK6972984.1"/>
    </source>
</evidence>
<feature type="domain" description="Pyrin" evidence="1">
    <location>
        <begin position="1"/>
        <end position="88"/>
    </location>
</feature>
<dbReference type="InterPro" id="IPR004020">
    <property type="entry name" value="DAPIN"/>
</dbReference>
<dbReference type="InterPro" id="IPR011029">
    <property type="entry name" value="DEATH-like_dom_sf"/>
</dbReference>
<organism evidence="2 3">
    <name type="scientific">Scomber scombrus</name>
    <name type="common">Atlantic mackerel</name>
    <name type="synonym">Scomber vernalis</name>
    <dbReference type="NCBI Taxonomy" id="13677"/>
    <lineage>
        <taxon>Eukaryota</taxon>
        <taxon>Metazoa</taxon>
        <taxon>Chordata</taxon>
        <taxon>Craniata</taxon>
        <taxon>Vertebrata</taxon>
        <taxon>Euteleostomi</taxon>
        <taxon>Actinopterygii</taxon>
        <taxon>Neopterygii</taxon>
        <taxon>Teleostei</taxon>
        <taxon>Neoteleostei</taxon>
        <taxon>Acanthomorphata</taxon>
        <taxon>Pelagiaria</taxon>
        <taxon>Scombriformes</taxon>
        <taxon>Scombridae</taxon>
        <taxon>Scomber</taxon>
    </lineage>
</organism>
<proteinExistence type="predicted"/>
<dbReference type="EMBL" id="CAWUFR010000219">
    <property type="protein sequence ID" value="CAK6972984.1"/>
    <property type="molecule type" value="Genomic_DNA"/>
</dbReference>
<evidence type="ECO:0000313" key="3">
    <source>
        <dbReference type="Proteomes" id="UP001314229"/>
    </source>
</evidence>
<reference evidence="2 3" key="1">
    <citation type="submission" date="2024-01" db="EMBL/GenBank/DDBJ databases">
        <authorList>
            <person name="Alioto T."/>
            <person name="Alioto T."/>
            <person name="Gomez Garrido J."/>
        </authorList>
    </citation>
    <scope>NUCLEOTIDE SEQUENCE [LARGE SCALE GENOMIC DNA]</scope>
</reference>
<keyword evidence="3" id="KW-1185">Reference proteome</keyword>
<dbReference type="AlphaFoldDB" id="A0AAV1PN00"/>
<dbReference type="SMART" id="SM01289">
    <property type="entry name" value="PYRIN"/>
    <property type="match status" value="1"/>
</dbReference>
<dbReference type="PROSITE" id="PS50824">
    <property type="entry name" value="DAPIN"/>
    <property type="match status" value="1"/>
</dbReference>
<name>A0AAV1PN00_SCOSC</name>
<evidence type="ECO:0000259" key="1">
    <source>
        <dbReference type="PROSITE" id="PS50824"/>
    </source>
</evidence>
<dbReference type="Pfam" id="PF02758">
    <property type="entry name" value="PYRIN"/>
    <property type="match status" value="1"/>
</dbReference>
<dbReference type="Gene3D" id="1.10.533.10">
    <property type="entry name" value="Death Domain, Fas"/>
    <property type="match status" value="1"/>
</dbReference>
<accession>A0AAV1PN00</accession>
<protein>
    <submittedName>
        <fullName evidence="2">Dihydrolipoyllysine-residue succinyltransferase component of 2-oxoglutarate dehydrogenase complex-like</fullName>
    </submittedName>
</protein>
<sequence>MQVKELLLQTLLHIGDGDFETFKWYLTEGSDSWEAIPVSSLEKAPRTGTVSHMTQAYGEESAVNITAKILEKMKKKDAADKLKKTYAEGRAPATAPAAPPAAAAAAPAAVSAQGGSVVFAPTVSGSSTGTWNVTINK</sequence>
<comment type="caution">
    <text evidence="2">The sequence shown here is derived from an EMBL/GenBank/DDBJ whole genome shotgun (WGS) entry which is preliminary data.</text>
</comment>
<dbReference type="Proteomes" id="UP001314229">
    <property type="component" value="Unassembled WGS sequence"/>
</dbReference>
<gene>
    <name evidence="2" type="ORF">FSCOSCO3_A017651</name>
</gene>